<comment type="caution">
    <text evidence="2">The sequence shown here is derived from an EMBL/GenBank/DDBJ whole genome shotgun (WGS) entry which is preliminary data.</text>
</comment>
<sequence length="56" mass="6305">MIKTQSDGDNNKMRHTQRYRKTMPKDAQNKVNTTLNTAVRNGGAHPTAAYKSQTMP</sequence>
<proteinExistence type="predicted"/>
<keyword evidence="3" id="KW-1185">Reference proteome</keyword>
<feature type="region of interest" description="Disordered" evidence="1">
    <location>
        <begin position="1"/>
        <end position="29"/>
    </location>
</feature>
<name>A0A318HVJ4_9BACT</name>
<accession>A0A318HVJ4</accession>
<evidence type="ECO:0000256" key="1">
    <source>
        <dbReference type="SAM" id="MobiDB-lite"/>
    </source>
</evidence>
<gene>
    <name evidence="2" type="ORF">EJ73_01110</name>
</gene>
<organism evidence="2 3">
    <name type="scientific">Hoylesella shahii DSM 15611 = JCM 12083</name>
    <dbReference type="NCBI Taxonomy" id="1122991"/>
    <lineage>
        <taxon>Bacteria</taxon>
        <taxon>Pseudomonadati</taxon>
        <taxon>Bacteroidota</taxon>
        <taxon>Bacteroidia</taxon>
        <taxon>Bacteroidales</taxon>
        <taxon>Prevotellaceae</taxon>
        <taxon>Hoylesella</taxon>
    </lineage>
</organism>
<dbReference type="EMBL" id="QJJX01000010">
    <property type="protein sequence ID" value="PXX22575.1"/>
    <property type="molecule type" value="Genomic_DNA"/>
</dbReference>
<protein>
    <submittedName>
        <fullName evidence="2">Uncharacterized protein</fullName>
    </submittedName>
</protein>
<dbReference type="AlphaFoldDB" id="A0A318HVJ4"/>
<feature type="compositionally biased region" description="Basic residues" evidence="1">
    <location>
        <begin position="13"/>
        <end position="22"/>
    </location>
</feature>
<evidence type="ECO:0000313" key="3">
    <source>
        <dbReference type="Proteomes" id="UP000248314"/>
    </source>
</evidence>
<evidence type="ECO:0000313" key="2">
    <source>
        <dbReference type="EMBL" id="PXX22575.1"/>
    </source>
</evidence>
<reference evidence="2 3" key="1">
    <citation type="submission" date="2018-05" db="EMBL/GenBank/DDBJ databases">
        <title>Genomic Encyclopedia of Type Strains, Phase I: the one thousand microbial genomes (KMG-I) project.</title>
        <authorList>
            <person name="Kyrpides N."/>
        </authorList>
    </citation>
    <scope>NUCLEOTIDE SEQUENCE [LARGE SCALE GENOMIC DNA]</scope>
    <source>
        <strain evidence="2 3">DSM 15611</strain>
    </source>
</reference>
<dbReference type="Proteomes" id="UP000248314">
    <property type="component" value="Unassembled WGS sequence"/>
</dbReference>